<evidence type="ECO:0000256" key="3">
    <source>
        <dbReference type="ARBA" id="ARBA00022989"/>
    </source>
</evidence>
<gene>
    <name evidence="8" type="ORF">QBC35DRAFT_271031</name>
</gene>
<evidence type="ECO:0000256" key="6">
    <source>
        <dbReference type="SAM" id="MobiDB-lite"/>
    </source>
</evidence>
<keyword evidence="5" id="KW-0175">Coiled coil</keyword>
<accession>A0AAN6WTZ2</accession>
<feature type="region of interest" description="Disordered" evidence="6">
    <location>
        <begin position="799"/>
        <end position="818"/>
    </location>
</feature>
<dbReference type="GO" id="GO:0043495">
    <property type="term" value="F:protein-membrane adaptor activity"/>
    <property type="evidence" value="ECO:0007669"/>
    <property type="project" value="TreeGrafter"/>
</dbReference>
<dbReference type="Gene3D" id="2.60.120.260">
    <property type="entry name" value="Galactose-binding domain-like"/>
    <property type="match status" value="1"/>
</dbReference>
<sequence length="1046" mass="115892">MPPRTRANRGGSDTPNRNPPGSRTGTPGSGAGSRLSEISAAIRTSTPHKYSVSYGSPLAVIPNRHRVSGGGDLRQAIQATLNRINRDHGTASTSQNGRLNGRIEGGQENEAGPKPPPDPPLRPQPKPEPKPRPNPAEDTSPAPEQPLVNSSVQPIPENMSSRPPDPGAQIRPPKRQLDELDLGRVGLGDGPRSPKLQRLNHLLPRTHWDRTDRERAIRERRARERQEELAAIEAEVLATTTRPTRPVTSAPVHVPAPVSVPVSVPEIPKPTEEGRQPIDSTPVNSYVEENVVCASPGADPIIGGLVMPLTSAAPADPEPQPEPDVDPVVYPELPLESTFQRDPNRPRFYEGIRPRFFTQAETDAVRPTALDQTAEEQAAEEQAAEEQAAEEQAAQRLAAQRETERQQAAQRLAAQRETERQQAAQRLAAEQEAERQRAARQLAAQQEAERQQLQAEVAAAQETERQTQEAAAASGGGGGRRPSTESERERRRNQARREEEERRASEANRLLAANRWLISRFLQSWYPWNWKVSSGVSWPFSYAHFRDFTESVPYTALLSRAWFALQVLLGGFVLLHLVRYFFLFGPSVPSMPSVPTFSNNWPSIFQPSSANSYLTEDQYKSIRESIDHRLAALESHIGTLPSGLPKLVPVQKDSKGNVVIDDGHWAALLDRVKKEGSIFVEDRNRGLSDKHTAALRKRLEKDGLDTILDDWLSRNRRRIARILGVASSQSPSPSGGGVNTNVPREEYMDALKDRLAKEKAETDKRLKELRAELLNLVRDLRGAGSSLTKDEVKAIVRQVTGRRPATGSSTNSPAGSARPDAFLDHRVNLFSIGNGALVDLSLTSPTYTRKPSVGSRNWLRYLRTSPQFHTEPFQALTTWNDAGHCWCAAVKSNCDDPIPADIGVQLSSLVIPKYIVVEHINPLATKDAGAMPKNMEVWAHFDDPERRQTAQRWAAIAYPKSRDDEYVKKGFAQIASFTYEHTDANDGVLVKPFSGDLGEYTLPTDLVMIRAATNYGDADRTCFYRLKFYGQEVHANGTVKDRTWLD</sequence>
<feature type="compositionally biased region" description="Pro residues" evidence="6">
    <location>
        <begin position="113"/>
        <end position="124"/>
    </location>
</feature>
<reference evidence="8" key="2">
    <citation type="submission" date="2023-05" db="EMBL/GenBank/DDBJ databases">
        <authorList>
            <consortium name="Lawrence Berkeley National Laboratory"/>
            <person name="Steindorff A."/>
            <person name="Hensen N."/>
            <person name="Bonometti L."/>
            <person name="Westerberg I."/>
            <person name="Brannstrom I.O."/>
            <person name="Guillou S."/>
            <person name="Cros-Aarteil S."/>
            <person name="Calhoun S."/>
            <person name="Haridas S."/>
            <person name="Kuo A."/>
            <person name="Mondo S."/>
            <person name="Pangilinan J."/>
            <person name="Riley R."/>
            <person name="Labutti K."/>
            <person name="Andreopoulos B."/>
            <person name="Lipzen A."/>
            <person name="Chen C."/>
            <person name="Yanf M."/>
            <person name="Daum C."/>
            <person name="Ng V."/>
            <person name="Clum A."/>
            <person name="Ohm R."/>
            <person name="Martin F."/>
            <person name="Silar P."/>
            <person name="Natvig D."/>
            <person name="Lalanne C."/>
            <person name="Gautier V."/>
            <person name="Ament-Velasquez S.L."/>
            <person name="Kruys A."/>
            <person name="Hutchinson M.I."/>
            <person name="Powell A.J."/>
            <person name="Barry K."/>
            <person name="Miller A.N."/>
            <person name="Grigoriev I.V."/>
            <person name="Debuchy R."/>
            <person name="Gladieux P."/>
            <person name="Thoren M.H."/>
            <person name="Johannesson H."/>
        </authorList>
    </citation>
    <scope>NUCLEOTIDE SEQUENCE</scope>
    <source>
        <strain evidence="8">PSN309</strain>
    </source>
</reference>
<dbReference type="InterPro" id="IPR012919">
    <property type="entry name" value="SUN_dom"/>
</dbReference>
<comment type="caution">
    <text evidence="8">The sequence shown here is derived from an EMBL/GenBank/DDBJ whole genome shotgun (WGS) entry which is preliminary data.</text>
</comment>
<dbReference type="AlphaFoldDB" id="A0AAN6WTZ2"/>
<keyword evidence="3" id="KW-1133">Transmembrane helix</keyword>
<feature type="compositionally biased region" description="Low complexity" evidence="6">
    <location>
        <begin position="439"/>
        <end position="461"/>
    </location>
</feature>
<evidence type="ECO:0000256" key="5">
    <source>
        <dbReference type="SAM" id="Coils"/>
    </source>
</evidence>
<evidence type="ECO:0000256" key="2">
    <source>
        <dbReference type="ARBA" id="ARBA00022692"/>
    </source>
</evidence>
<dbReference type="InterPro" id="IPR045119">
    <property type="entry name" value="SUN1-5"/>
</dbReference>
<evidence type="ECO:0000259" key="7">
    <source>
        <dbReference type="PROSITE" id="PS51469"/>
    </source>
</evidence>
<keyword evidence="2" id="KW-0812">Transmembrane</keyword>
<evidence type="ECO:0000256" key="1">
    <source>
        <dbReference type="ARBA" id="ARBA00004370"/>
    </source>
</evidence>
<evidence type="ECO:0000256" key="4">
    <source>
        <dbReference type="ARBA" id="ARBA00023136"/>
    </source>
</evidence>
<dbReference type="Proteomes" id="UP001302126">
    <property type="component" value="Unassembled WGS sequence"/>
</dbReference>
<dbReference type="PANTHER" id="PTHR12911:SF8">
    <property type="entry name" value="KLAROID PROTEIN-RELATED"/>
    <property type="match status" value="1"/>
</dbReference>
<feature type="region of interest" description="Disordered" evidence="6">
    <location>
        <begin position="309"/>
        <end position="329"/>
    </location>
</feature>
<feature type="compositionally biased region" description="Low complexity" evidence="6">
    <location>
        <begin position="235"/>
        <end position="265"/>
    </location>
</feature>
<name>A0AAN6WTZ2_9PEZI</name>
<keyword evidence="9" id="KW-1185">Reference proteome</keyword>
<feature type="region of interest" description="Disordered" evidence="6">
    <location>
        <begin position="353"/>
        <end position="504"/>
    </location>
</feature>
<feature type="compositionally biased region" description="Low complexity" evidence="6">
    <location>
        <begin position="421"/>
        <end position="430"/>
    </location>
</feature>
<evidence type="ECO:0000313" key="8">
    <source>
        <dbReference type="EMBL" id="KAK4186422.1"/>
    </source>
</evidence>
<dbReference type="PANTHER" id="PTHR12911">
    <property type="entry name" value="SAD1/UNC-84-LIKE PROTEIN-RELATED"/>
    <property type="match status" value="1"/>
</dbReference>
<dbReference type="PROSITE" id="PS51469">
    <property type="entry name" value="SUN"/>
    <property type="match status" value="1"/>
</dbReference>
<feature type="compositionally biased region" description="Acidic residues" evidence="6">
    <location>
        <begin position="373"/>
        <end position="389"/>
    </location>
</feature>
<feature type="compositionally biased region" description="Basic and acidic residues" evidence="6">
    <location>
        <begin position="482"/>
        <end position="504"/>
    </location>
</feature>
<dbReference type="EMBL" id="MU864424">
    <property type="protein sequence ID" value="KAK4186422.1"/>
    <property type="molecule type" value="Genomic_DNA"/>
</dbReference>
<feature type="region of interest" description="Disordered" evidence="6">
    <location>
        <begin position="235"/>
        <end position="283"/>
    </location>
</feature>
<feature type="domain" description="SUN" evidence="7">
    <location>
        <begin position="835"/>
        <end position="1033"/>
    </location>
</feature>
<protein>
    <recommendedName>
        <fullName evidence="7">SUN domain-containing protein</fullName>
    </recommendedName>
</protein>
<feature type="compositionally biased region" description="Polar residues" evidence="6">
    <location>
        <begin position="147"/>
        <end position="161"/>
    </location>
</feature>
<evidence type="ECO:0000313" key="9">
    <source>
        <dbReference type="Proteomes" id="UP001302126"/>
    </source>
</evidence>
<feature type="region of interest" description="Disordered" evidence="6">
    <location>
        <begin position="1"/>
        <end position="37"/>
    </location>
</feature>
<comment type="subcellular location">
    <subcellularLocation>
        <location evidence="1">Membrane</location>
    </subcellularLocation>
</comment>
<reference evidence="8" key="1">
    <citation type="journal article" date="2023" name="Mol. Phylogenet. Evol.">
        <title>Genome-scale phylogeny and comparative genomics of the fungal order Sordariales.</title>
        <authorList>
            <person name="Hensen N."/>
            <person name="Bonometti L."/>
            <person name="Westerberg I."/>
            <person name="Brannstrom I.O."/>
            <person name="Guillou S."/>
            <person name="Cros-Aarteil S."/>
            <person name="Calhoun S."/>
            <person name="Haridas S."/>
            <person name="Kuo A."/>
            <person name="Mondo S."/>
            <person name="Pangilinan J."/>
            <person name="Riley R."/>
            <person name="LaButti K."/>
            <person name="Andreopoulos B."/>
            <person name="Lipzen A."/>
            <person name="Chen C."/>
            <person name="Yan M."/>
            <person name="Daum C."/>
            <person name="Ng V."/>
            <person name="Clum A."/>
            <person name="Steindorff A."/>
            <person name="Ohm R.A."/>
            <person name="Martin F."/>
            <person name="Silar P."/>
            <person name="Natvig D.O."/>
            <person name="Lalanne C."/>
            <person name="Gautier V."/>
            <person name="Ament-Velasquez S.L."/>
            <person name="Kruys A."/>
            <person name="Hutchinson M.I."/>
            <person name="Powell A.J."/>
            <person name="Barry K."/>
            <person name="Miller A.N."/>
            <person name="Grigoriev I.V."/>
            <person name="Debuchy R."/>
            <person name="Gladieux P."/>
            <person name="Hiltunen Thoren M."/>
            <person name="Johannesson H."/>
        </authorList>
    </citation>
    <scope>NUCLEOTIDE SEQUENCE</scope>
    <source>
        <strain evidence="8">PSN309</strain>
    </source>
</reference>
<dbReference type="GO" id="GO:0034993">
    <property type="term" value="C:meiotic nuclear membrane microtubule tethering complex"/>
    <property type="evidence" value="ECO:0007669"/>
    <property type="project" value="TreeGrafter"/>
</dbReference>
<proteinExistence type="predicted"/>
<feature type="coiled-coil region" evidence="5">
    <location>
        <begin position="752"/>
        <end position="779"/>
    </location>
</feature>
<organism evidence="8 9">
    <name type="scientific">Podospora australis</name>
    <dbReference type="NCBI Taxonomy" id="1536484"/>
    <lineage>
        <taxon>Eukaryota</taxon>
        <taxon>Fungi</taxon>
        <taxon>Dikarya</taxon>
        <taxon>Ascomycota</taxon>
        <taxon>Pezizomycotina</taxon>
        <taxon>Sordariomycetes</taxon>
        <taxon>Sordariomycetidae</taxon>
        <taxon>Sordariales</taxon>
        <taxon>Podosporaceae</taxon>
        <taxon>Podospora</taxon>
    </lineage>
</organism>
<feature type="region of interest" description="Disordered" evidence="6">
    <location>
        <begin position="80"/>
        <end position="203"/>
    </location>
</feature>
<keyword evidence="4" id="KW-0472">Membrane</keyword>